<name>A0A0F7EW81_CALTB</name>
<dbReference type="EMBL" id="KR005619">
    <property type="protein sequence ID" value="AKG26275.1"/>
    <property type="molecule type" value="Genomic_DNA"/>
</dbReference>
<protein>
    <submittedName>
        <fullName evidence="1">Uncharacterized protein</fullName>
    </submittedName>
</protein>
<evidence type="ECO:0000313" key="1">
    <source>
        <dbReference type="EMBL" id="AKG26275.1"/>
    </source>
</evidence>
<geneLocation type="mitochondrion" evidence="1"/>
<proteinExistence type="predicted"/>
<keyword evidence="1" id="KW-0496">Mitochondrion</keyword>
<accession>A0A0F7EW81</accession>
<dbReference type="AlphaFoldDB" id="A0A0F7EW81"/>
<gene>
    <name evidence="1" type="primary">orf172</name>
</gene>
<dbReference type="GeneID" id="24286920"/>
<organism evidence="1">
    <name type="scientific">Calliarthron tuberculosum</name>
    <name type="common">Coralline red alga</name>
    <name type="synonym">Corallina tuberculosa</name>
    <dbReference type="NCBI Taxonomy" id="48942"/>
    <lineage>
        <taxon>Eukaryota</taxon>
        <taxon>Rhodophyta</taxon>
        <taxon>Florideophyceae</taxon>
        <taxon>Corallinophycidae</taxon>
        <taxon>Corallinales</taxon>
        <taxon>Corallinaceae</taxon>
        <taxon>Corallinoideae</taxon>
        <taxon>Calliarthron</taxon>
    </lineage>
</organism>
<dbReference type="RefSeq" id="YP_009138143.1">
    <property type="nucleotide sequence ID" value="NC_027061.1"/>
</dbReference>
<sequence length="186" mass="21805">MFCIHKIISSNLIISKPLKNKSMFKPRLQTNYNLIDKYDLIDKYFFSEQLLSKLNKINTFCMIDQTTSKKLHSILIKEYSANQKTVLQNSLLTNLKITICKNYNYTYLEILLHTQLLNSTINKININNSTKTYCIVYTVCKNLSLFYNDNFISNINLDSSIRLSAVNNIWITFTNFTLFIPLHFLT</sequence>
<reference evidence="1" key="1">
    <citation type="submission" date="2015-03" db="EMBL/GenBank/DDBJ databases">
        <title>Calliarthron tuberculosum mitochondrial genome.</title>
        <authorList>
            <person name="Bi G."/>
            <person name="Liu G."/>
            <person name="Zhao E."/>
            <person name="Du Q."/>
        </authorList>
    </citation>
    <scope>NUCLEOTIDE SEQUENCE</scope>
</reference>